<evidence type="ECO:0000313" key="4">
    <source>
        <dbReference type="Proteomes" id="UP000001307"/>
    </source>
</evidence>
<name>E4X071_OIKDI</name>
<dbReference type="InterPro" id="IPR002048">
    <property type="entry name" value="EF_hand_dom"/>
</dbReference>
<dbReference type="InterPro" id="IPR018247">
    <property type="entry name" value="EF_Hand_1_Ca_BS"/>
</dbReference>
<dbReference type="PROSITE" id="PS00018">
    <property type="entry name" value="EF_HAND_1"/>
    <property type="match status" value="1"/>
</dbReference>
<evidence type="ECO:0000313" key="3">
    <source>
        <dbReference type="EMBL" id="CBY23169.1"/>
    </source>
</evidence>
<keyword evidence="4" id="KW-1185">Reference proteome</keyword>
<organism evidence="3">
    <name type="scientific">Oikopleura dioica</name>
    <name type="common">Tunicate</name>
    <dbReference type="NCBI Taxonomy" id="34765"/>
    <lineage>
        <taxon>Eukaryota</taxon>
        <taxon>Metazoa</taxon>
        <taxon>Chordata</taxon>
        <taxon>Tunicata</taxon>
        <taxon>Appendicularia</taxon>
        <taxon>Copelata</taxon>
        <taxon>Oikopleuridae</taxon>
        <taxon>Oikopleura</taxon>
    </lineage>
</organism>
<dbReference type="EMBL" id="FN653020">
    <property type="protein sequence ID" value="CBY23169.1"/>
    <property type="molecule type" value="Genomic_DNA"/>
</dbReference>
<dbReference type="SUPFAM" id="SSF47473">
    <property type="entry name" value="EF-hand"/>
    <property type="match status" value="1"/>
</dbReference>
<dbReference type="OrthoDB" id="10535915at2759"/>
<dbReference type="Gene3D" id="1.10.238.10">
    <property type="entry name" value="EF-hand"/>
    <property type="match status" value="1"/>
</dbReference>
<feature type="domain" description="EF-hand" evidence="2">
    <location>
        <begin position="9"/>
        <end position="44"/>
    </location>
</feature>
<accession>E4X071</accession>
<reference evidence="3" key="1">
    <citation type="journal article" date="2010" name="Science">
        <title>Plasticity of animal genome architecture unmasked by rapid evolution of a pelagic tunicate.</title>
        <authorList>
            <person name="Denoeud F."/>
            <person name="Henriet S."/>
            <person name="Mungpakdee S."/>
            <person name="Aury J.M."/>
            <person name="Da Silva C."/>
            <person name="Brinkmann H."/>
            <person name="Mikhaleva J."/>
            <person name="Olsen L.C."/>
            <person name="Jubin C."/>
            <person name="Canestro C."/>
            <person name="Bouquet J.M."/>
            <person name="Danks G."/>
            <person name="Poulain J."/>
            <person name="Campsteijn C."/>
            <person name="Adamski M."/>
            <person name="Cross I."/>
            <person name="Yadetie F."/>
            <person name="Muffato M."/>
            <person name="Louis A."/>
            <person name="Butcher S."/>
            <person name="Tsagkogeorga G."/>
            <person name="Konrad A."/>
            <person name="Singh S."/>
            <person name="Jensen M.F."/>
            <person name="Cong E.H."/>
            <person name="Eikeseth-Otteraa H."/>
            <person name="Noel B."/>
            <person name="Anthouard V."/>
            <person name="Porcel B.M."/>
            <person name="Kachouri-Lafond R."/>
            <person name="Nishino A."/>
            <person name="Ugolini M."/>
            <person name="Chourrout P."/>
            <person name="Nishida H."/>
            <person name="Aasland R."/>
            <person name="Huzurbazar S."/>
            <person name="Westhof E."/>
            <person name="Delsuc F."/>
            <person name="Lehrach H."/>
            <person name="Reinhardt R."/>
            <person name="Weissenbach J."/>
            <person name="Roy S.W."/>
            <person name="Artiguenave F."/>
            <person name="Postlethwait J.H."/>
            <person name="Manak J.R."/>
            <person name="Thompson E.M."/>
            <person name="Jaillon O."/>
            <person name="Du Pasquier L."/>
            <person name="Boudinot P."/>
            <person name="Liberles D.A."/>
            <person name="Volff J.N."/>
            <person name="Philippe H."/>
            <person name="Lenhard B."/>
            <person name="Roest Crollius H."/>
            <person name="Wincker P."/>
            <person name="Chourrout D."/>
        </authorList>
    </citation>
    <scope>NUCLEOTIDE SEQUENCE [LARGE SCALE GENOMIC DNA]</scope>
</reference>
<proteinExistence type="predicted"/>
<keyword evidence="1" id="KW-0106">Calcium</keyword>
<dbReference type="InParanoid" id="E4X071"/>
<sequence>MDIISTEDYSDRELKLIFDFFDKDKDGLLSHSDVERAFSEILPLTSEEELSSIFKVMQPNREERIDFR</sequence>
<protein>
    <recommendedName>
        <fullName evidence="2">EF-hand domain-containing protein</fullName>
    </recommendedName>
</protein>
<dbReference type="Proteomes" id="UP000001307">
    <property type="component" value="Unassembled WGS sequence"/>
</dbReference>
<dbReference type="AlphaFoldDB" id="E4X071"/>
<dbReference type="InterPro" id="IPR011992">
    <property type="entry name" value="EF-hand-dom_pair"/>
</dbReference>
<dbReference type="GO" id="GO:0005509">
    <property type="term" value="F:calcium ion binding"/>
    <property type="evidence" value="ECO:0007669"/>
    <property type="project" value="InterPro"/>
</dbReference>
<dbReference type="Pfam" id="PF13499">
    <property type="entry name" value="EF-hand_7"/>
    <property type="match status" value="1"/>
</dbReference>
<evidence type="ECO:0000259" key="2">
    <source>
        <dbReference type="PROSITE" id="PS50222"/>
    </source>
</evidence>
<gene>
    <name evidence="3" type="ORF">GSOID_T00015101001</name>
</gene>
<dbReference type="PROSITE" id="PS50222">
    <property type="entry name" value="EF_HAND_2"/>
    <property type="match status" value="1"/>
</dbReference>
<evidence type="ECO:0000256" key="1">
    <source>
        <dbReference type="ARBA" id="ARBA00022837"/>
    </source>
</evidence>